<gene>
    <name evidence="5" type="primary">LOC108676749</name>
</gene>
<dbReference type="InterPro" id="IPR002018">
    <property type="entry name" value="CarbesteraseB"/>
</dbReference>
<evidence type="ECO:0000256" key="2">
    <source>
        <dbReference type="SAM" id="SignalP"/>
    </source>
</evidence>
<dbReference type="RefSeq" id="XP_018020370.2">
    <property type="nucleotide sequence ID" value="XM_018164881.2"/>
</dbReference>
<keyword evidence="4" id="KW-1185">Reference proteome</keyword>
<dbReference type="Pfam" id="PF00135">
    <property type="entry name" value="COesterase"/>
    <property type="match status" value="2"/>
</dbReference>
<dbReference type="KEGG" id="hazt:108676749"/>
<evidence type="ECO:0000259" key="3">
    <source>
        <dbReference type="Pfam" id="PF00135"/>
    </source>
</evidence>
<proteinExistence type="predicted"/>
<protein>
    <submittedName>
        <fullName evidence="5">Uncharacterized protein LOC108676749</fullName>
    </submittedName>
</protein>
<evidence type="ECO:0000256" key="1">
    <source>
        <dbReference type="ARBA" id="ARBA00023180"/>
    </source>
</evidence>
<name>A0A8B7P328_HYAAZ</name>
<feature type="domain" description="Carboxylesterase type B" evidence="3">
    <location>
        <begin position="613"/>
        <end position="1094"/>
    </location>
</feature>
<evidence type="ECO:0000313" key="4">
    <source>
        <dbReference type="Proteomes" id="UP000694843"/>
    </source>
</evidence>
<dbReference type="PROSITE" id="PS00941">
    <property type="entry name" value="CARBOXYLESTERASE_B_2"/>
    <property type="match status" value="1"/>
</dbReference>
<dbReference type="OrthoDB" id="6846267at2759"/>
<dbReference type="InterPro" id="IPR029058">
    <property type="entry name" value="AB_hydrolase_fold"/>
</dbReference>
<feature type="chain" id="PRO_5037918595" evidence="2">
    <location>
        <begin position="26"/>
        <end position="1155"/>
    </location>
</feature>
<dbReference type="SUPFAM" id="SSF53474">
    <property type="entry name" value="alpha/beta-Hydrolases"/>
    <property type="match status" value="2"/>
</dbReference>
<feature type="signal peptide" evidence="2">
    <location>
        <begin position="1"/>
        <end position="25"/>
    </location>
</feature>
<dbReference type="Proteomes" id="UP000694843">
    <property type="component" value="Unplaced"/>
</dbReference>
<dbReference type="GeneID" id="108676749"/>
<keyword evidence="1" id="KW-0325">Glycoprotein</keyword>
<evidence type="ECO:0000313" key="5">
    <source>
        <dbReference type="RefSeq" id="XP_018020370.2"/>
    </source>
</evidence>
<dbReference type="AlphaFoldDB" id="A0A8B7P328"/>
<organism evidence="4 5">
    <name type="scientific">Hyalella azteca</name>
    <name type="common">Amphipod</name>
    <dbReference type="NCBI Taxonomy" id="294128"/>
    <lineage>
        <taxon>Eukaryota</taxon>
        <taxon>Metazoa</taxon>
        <taxon>Ecdysozoa</taxon>
        <taxon>Arthropoda</taxon>
        <taxon>Crustacea</taxon>
        <taxon>Multicrustacea</taxon>
        <taxon>Malacostraca</taxon>
        <taxon>Eumalacostraca</taxon>
        <taxon>Peracarida</taxon>
        <taxon>Amphipoda</taxon>
        <taxon>Senticaudata</taxon>
        <taxon>Talitrida</taxon>
        <taxon>Talitroidea</taxon>
        <taxon>Hyalellidae</taxon>
        <taxon>Hyalella</taxon>
    </lineage>
</organism>
<dbReference type="OMA" id="YHESELQ"/>
<dbReference type="Gene3D" id="3.40.50.1820">
    <property type="entry name" value="alpha/beta hydrolase"/>
    <property type="match status" value="2"/>
</dbReference>
<sequence length="1155" mass="127065">MMELTVLRTMVVVVVVVVLVCGVESSTPPQVVVSGGPIVGGVYRSAGGRHYYAYRAVPYAAAPVGDLKFQNPVPPEPWTTPRMADAPGPFCVGGGRGYMTGEEDCLTVSVYTPVKPGDDTQSLPVLVWLPGGAFVVSGAAAYDPTILMDIDVVLVIPQYRLGIYGFLYMAEGAPGNYGLLDQVAALQWVQQNIGQFGGDPLRVTLAGDCAGGASALYHMISPLSEGLFQGVISLSGTPLNSWARHLIARQTNFLYSIFTGCPRYSPSVLKGCFADTNIDRMKLSLMTMSKSKTAGPDLLYIGNNNQAPVVQYQHGDPQNRFLDEEPVIKFGQGNFAKVPVLLMASKDEGNFMLEMALHQWTLDRIEKDETFNDGVVQEVATRIGLEGHKEPVQKFVWDKYFPELKGTTYEEKIPAIATLLSDALYYSGYIALARYLNDHVPTYLLRFDFEDGPHYNHFNRSEIQVASTIPPGAGNLDPLHYFLPEEYQPFATEDQKKISSNLLYIIKNFVNAKLPTKWPSTTDDGLESLIITKEAGVEQGEFISKERAAASEYIFREQNKHTLAKLRRLVPRDELCPSPVHFYNIIGFSISPAMRMIVAALALLWVAGGEGVVVDVTGGAVLGAEETSAGGRRFFAFRHVPFAASPEADGRFKPPRPVHPWRGVLISNVSGPVCAQAGRGVMVGQEDCLHLSVYTPHDLESEQSLPVLVWLHGGAFIVSGASDIDPRLLMDRDVVLVVPQYRLGFLGFIYAFDPAPGNYGLLDQVAALQWVQQNIGQFGGDPSRVTLAGDCAGGASALYHMISPASVGLFHRVVSVSGTPLDVWTKHPALRRTMVAFADALRCPRSALSAMVNCFIAAPLELLLNTQGAFLERHDILIGNAYLAPAVQSRHVSDESAQFLLDEPLTLLTHGNFTEVPVLLVTSKNQGNYIVGMTLYEWLLTMRDELDDDFNDVCIAKIVKALGFIPGGKEERLIRQQYLTGLRDTSLLDKLPALAELLGDALYNTGTLFTARLLSKKVPTRILRFDFEDGPHRFNHHPDLSEKKLMAPGAGHLDPLNYFLPKHVEEFETKEQQRISFLMLDIIENFMNGREPTVSDLPQVTAEEDVECAVVNRNGFLTQDSFLPPERAAAARIFFEKHHVSALYQMGMPPPRDEL</sequence>
<dbReference type="InterPro" id="IPR050309">
    <property type="entry name" value="Type-B_Carboxylest/Lipase"/>
</dbReference>
<accession>A0A8B7P328</accession>
<keyword evidence="2" id="KW-0732">Signal</keyword>
<feature type="domain" description="Carboxylesterase type B" evidence="3">
    <location>
        <begin position="28"/>
        <end position="535"/>
    </location>
</feature>
<reference evidence="5" key="1">
    <citation type="submission" date="2025-08" db="UniProtKB">
        <authorList>
            <consortium name="RefSeq"/>
        </authorList>
    </citation>
    <scope>IDENTIFICATION</scope>
    <source>
        <tissue evidence="5">Whole organism</tissue>
    </source>
</reference>
<dbReference type="InterPro" id="IPR019819">
    <property type="entry name" value="Carboxylesterase_B_CS"/>
</dbReference>
<dbReference type="PANTHER" id="PTHR11559">
    <property type="entry name" value="CARBOXYLESTERASE"/>
    <property type="match status" value="1"/>
</dbReference>